<feature type="transmembrane region" description="Helical" evidence="5">
    <location>
        <begin position="126"/>
        <end position="146"/>
    </location>
</feature>
<sequence>MSELGKTGEAGQTLVLREPSQLVQLTEQVEMDEPAAPSGVTEILVFKDTVITSLTIAVYGFSALASIIVMMVFWKDGLRSTSNISFFALSIADLLTSLFGISGEVINNVMPQDAMNDAIGLMVLYFFPWVETFYAVGSWITAIITWERLWCIAFPLKVRSVFTVKLVTGLIVGGFVYLVIGETCFLLGLHYRIKGSREAIYVPWFDEVGRLRLNMTNTETMEMGTSMVYYGRMLGYNIPRFVLNVAVAIGTVLLVVAFLRRIRTKRALTESKTPQKLSDREKRLIQSVIAVCLIYIVTSTPATVVDTVAMINNSLIAPMTQLFLGSLFNLIQSLNHGVNIFIYLAANVSFRNHFKNMFRVCVGEERVTAR</sequence>
<dbReference type="Gene3D" id="1.20.1070.10">
    <property type="entry name" value="Rhodopsin 7-helix transmembrane proteins"/>
    <property type="match status" value="1"/>
</dbReference>
<feature type="transmembrane region" description="Helical" evidence="5">
    <location>
        <begin position="322"/>
        <end position="346"/>
    </location>
</feature>
<feature type="transmembrane region" description="Helical" evidence="5">
    <location>
        <begin position="50"/>
        <end position="74"/>
    </location>
</feature>
<keyword evidence="8" id="KW-1185">Reference proteome</keyword>
<dbReference type="InterPro" id="IPR052954">
    <property type="entry name" value="GPCR-Ligand_Int"/>
</dbReference>
<evidence type="ECO:0000256" key="1">
    <source>
        <dbReference type="ARBA" id="ARBA00004370"/>
    </source>
</evidence>
<comment type="subcellular location">
    <subcellularLocation>
        <location evidence="1">Membrane</location>
    </subcellularLocation>
</comment>
<evidence type="ECO:0000256" key="3">
    <source>
        <dbReference type="ARBA" id="ARBA00022989"/>
    </source>
</evidence>
<organism evidence="7 8">
    <name type="scientific">Elysia marginata</name>
    <dbReference type="NCBI Taxonomy" id="1093978"/>
    <lineage>
        <taxon>Eukaryota</taxon>
        <taxon>Metazoa</taxon>
        <taxon>Spiralia</taxon>
        <taxon>Lophotrochozoa</taxon>
        <taxon>Mollusca</taxon>
        <taxon>Gastropoda</taxon>
        <taxon>Heterobranchia</taxon>
        <taxon>Euthyneura</taxon>
        <taxon>Panpulmonata</taxon>
        <taxon>Sacoglossa</taxon>
        <taxon>Placobranchoidea</taxon>
        <taxon>Plakobranchidae</taxon>
        <taxon>Elysia</taxon>
    </lineage>
</organism>
<dbReference type="Pfam" id="PF00001">
    <property type="entry name" value="7tm_1"/>
    <property type="match status" value="1"/>
</dbReference>
<dbReference type="InterPro" id="IPR000276">
    <property type="entry name" value="GPCR_Rhodpsn"/>
</dbReference>
<dbReference type="PANTHER" id="PTHR46641:SF2">
    <property type="entry name" value="FMRFAMIDE RECEPTOR"/>
    <property type="match status" value="1"/>
</dbReference>
<feature type="transmembrane region" description="Helical" evidence="5">
    <location>
        <begin position="283"/>
        <end position="302"/>
    </location>
</feature>
<accession>A0AAV4EAV2</accession>
<dbReference type="InterPro" id="IPR017452">
    <property type="entry name" value="GPCR_Rhodpsn_7TM"/>
</dbReference>
<protein>
    <submittedName>
        <fullName evidence="7">Multitransmembrane protein</fullName>
    </submittedName>
</protein>
<dbReference type="GO" id="GO:0004930">
    <property type="term" value="F:G protein-coupled receptor activity"/>
    <property type="evidence" value="ECO:0007669"/>
    <property type="project" value="InterPro"/>
</dbReference>
<evidence type="ECO:0000256" key="2">
    <source>
        <dbReference type="ARBA" id="ARBA00022692"/>
    </source>
</evidence>
<comment type="caution">
    <text evidence="7">The sequence shown here is derived from an EMBL/GenBank/DDBJ whole genome shotgun (WGS) entry which is preliminary data.</text>
</comment>
<name>A0AAV4EAV2_9GAST</name>
<dbReference type="PROSITE" id="PS50262">
    <property type="entry name" value="G_PROTEIN_RECEP_F1_2"/>
    <property type="match status" value="1"/>
</dbReference>
<dbReference type="Proteomes" id="UP000762676">
    <property type="component" value="Unassembled WGS sequence"/>
</dbReference>
<feature type="domain" description="G-protein coupled receptors family 1 profile" evidence="6">
    <location>
        <begin position="64"/>
        <end position="343"/>
    </location>
</feature>
<dbReference type="GO" id="GO:0016020">
    <property type="term" value="C:membrane"/>
    <property type="evidence" value="ECO:0007669"/>
    <property type="project" value="UniProtKB-SubCell"/>
</dbReference>
<gene>
    <name evidence="7" type="ORF">ElyMa_001757700</name>
</gene>
<dbReference type="PANTHER" id="PTHR46641">
    <property type="entry name" value="FMRFAMIDE RECEPTOR-RELATED"/>
    <property type="match status" value="1"/>
</dbReference>
<evidence type="ECO:0000259" key="6">
    <source>
        <dbReference type="PROSITE" id="PS50262"/>
    </source>
</evidence>
<proteinExistence type="predicted"/>
<dbReference type="EMBL" id="BMAT01003578">
    <property type="protein sequence ID" value="GFR57949.1"/>
    <property type="molecule type" value="Genomic_DNA"/>
</dbReference>
<keyword evidence="2 5" id="KW-0812">Transmembrane</keyword>
<feature type="transmembrane region" description="Helical" evidence="5">
    <location>
        <begin position="86"/>
        <end position="106"/>
    </location>
</feature>
<evidence type="ECO:0000256" key="5">
    <source>
        <dbReference type="SAM" id="Phobius"/>
    </source>
</evidence>
<keyword evidence="4 5" id="KW-0472">Membrane</keyword>
<evidence type="ECO:0000256" key="4">
    <source>
        <dbReference type="ARBA" id="ARBA00023136"/>
    </source>
</evidence>
<feature type="transmembrane region" description="Helical" evidence="5">
    <location>
        <begin position="241"/>
        <end position="262"/>
    </location>
</feature>
<reference evidence="7 8" key="1">
    <citation type="journal article" date="2021" name="Elife">
        <title>Chloroplast acquisition without the gene transfer in kleptoplastic sea slugs, Plakobranchus ocellatus.</title>
        <authorList>
            <person name="Maeda T."/>
            <person name="Takahashi S."/>
            <person name="Yoshida T."/>
            <person name="Shimamura S."/>
            <person name="Takaki Y."/>
            <person name="Nagai Y."/>
            <person name="Toyoda A."/>
            <person name="Suzuki Y."/>
            <person name="Arimoto A."/>
            <person name="Ishii H."/>
            <person name="Satoh N."/>
            <person name="Nishiyama T."/>
            <person name="Hasebe M."/>
            <person name="Maruyama T."/>
            <person name="Minagawa J."/>
            <person name="Obokata J."/>
            <person name="Shigenobu S."/>
        </authorList>
    </citation>
    <scope>NUCLEOTIDE SEQUENCE [LARGE SCALE GENOMIC DNA]</scope>
</reference>
<feature type="transmembrane region" description="Helical" evidence="5">
    <location>
        <begin position="158"/>
        <end position="180"/>
    </location>
</feature>
<evidence type="ECO:0000313" key="8">
    <source>
        <dbReference type="Proteomes" id="UP000762676"/>
    </source>
</evidence>
<dbReference type="AlphaFoldDB" id="A0AAV4EAV2"/>
<evidence type="ECO:0000313" key="7">
    <source>
        <dbReference type="EMBL" id="GFR57949.1"/>
    </source>
</evidence>
<dbReference type="SUPFAM" id="SSF81321">
    <property type="entry name" value="Family A G protein-coupled receptor-like"/>
    <property type="match status" value="1"/>
</dbReference>
<keyword evidence="3 5" id="KW-1133">Transmembrane helix</keyword>